<dbReference type="GO" id="GO:0004771">
    <property type="term" value="F:sterol ester esterase activity"/>
    <property type="evidence" value="ECO:0007669"/>
    <property type="project" value="TreeGrafter"/>
</dbReference>
<dbReference type="PANTHER" id="PTHR23025:SF4">
    <property type="entry name" value="ALPHA_BETA HYDROLASE FOLD-3 DOMAIN-CONTAINING PROTEIN"/>
    <property type="match status" value="1"/>
</dbReference>
<evidence type="ECO:0000313" key="2">
    <source>
        <dbReference type="EMBL" id="QNU67543.1"/>
    </source>
</evidence>
<dbReference type="RefSeq" id="WP_171003568.1">
    <property type="nucleotide sequence ID" value="NZ_CP061336.1"/>
</dbReference>
<dbReference type="GO" id="GO:0005829">
    <property type="term" value="C:cytosol"/>
    <property type="evidence" value="ECO:0007669"/>
    <property type="project" value="TreeGrafter"/>
</dbReference>
<evidence type="ECO:0000313" key="3">
    <source>
        <dbReference type="Proteomes" id="UP000306409"/>
    </source>
</evidence>
<dbReference type="Proteomes" id="UP000306409">
    <property type="component" value="Chromosome"/>
</dbReference>
<feature type="domain" description="Alpha/beta hydrolase fold-3" evidence="1">
    <location>
        <begin position="68"/>
        <end position="271"/>
    </location>
</feature>
<reference evidence="2 3" key="1">
    <citation type="submission" date="2020-09" db="EMBL/GenBank/DDBJ databases">
        <title>Characterization and genome sequencing of Ruminiclostridium sp. nov. MA18.</title>
        <authorList>
            <person name="Rettenmaier R."/>
            <person name="Kowollik M.-L."/>
            <person name="Liebl W."/>
            <person name="Zverlov V."/>
        </authorList>
    </citation>
    <scope>NUCLEOTIDE SEQUENCE [LARGE SCALE GENOMIC DNA]</scope>
    <source>
        <strain evidence="2 3">MA18</strain>
    </source>
</reference>
<dbReference type="AlphaFoldDB" id="A0A7H1VQ81"/>
<organism evidence="2 3">
    <name type="scientific">Ruminiclostridium herbifermentans</name>
    <dbReference type="NCBI Taxonomy" id="2488810"/>
    <lineage>
        <taxon>Bacteria</taxon>
        <taxon>Bacillati</taxon>
        <taxon>Bacillota</taxon>
        <taxon>Clostridia</taxon>
        <taxon>Eubacteriales</taxon>
        <taxon>Oscillospiraceae</taxon>
        <taxon>Ruminiclostridium</taxon>
    </lineage>
</organism>
<name>A0A7H1VQ81_9FIRM</name>
<dbReference type="Pfam" id="PF07859">
    <property type="entry name" value="Abhydrolase_3"/>
    <property type="match status" value="1"/>
</dbReference>
<keyword evidence="3" id="KW-1185">Reference proteome</keyword>
<dbReference type="KEGG" id="rher:EHE19_003215"/>
<dbReference type="PANTHER" id="PTHR23025">
    <property type="entry name" value="TRIACYLGLYCEROL LIPASE"/>
    <property type="match status" value="1"/>
</dbReference>
<sequence length="297" mass="33271">MIEPIEKVWTDEELKSEIKRLKMSMSGSDSAALKKQHVGTEMFLDTEEGKVRILAYNLNNSQSLPLFVNIHGGGFVLGSAESDDPFMMNIADNANVKIINIDYSLAPEYPFPKALNECYAVIKYAKENWKEFNIDPNNIAVGGHSAGGNLSAAICLLDNERKLLGIKSLILDYAPMDIYTDASLKKQTEDAIPIPMCRLFDACYCNNKEARKNPLISPIYAAQEELKSFPPTLVITASRDSLCEEGEKFMDRLVEAGVDVTHKRFDAEHGFNMKSSPLADESWQLMINHLKRTLWGK</sequence>
<dbReference type="SUPFAM" id="SSF53474">
    <property type="entry name" value="alpha/beta-Hydrolases"/>
    <property type="match status" value="1"/>
</dbReference>
<keyword evidence="2" id="KW-0378">Hydrolase</keyword>
<protein>
    <submittedName>
        <fullName evidence="2">Alpha/beta hydrolase</fullName>
    </submittedName>
</protein>
<dbReference type="GO" id="GO:0019433">
    <property type="term" value="P:triglyceride catabolic process"/>
    <property type="evidence" value="ECO:0007669"/>
    <property type="project" value="TreeGrafter"/>
</dbReference>
<gene>
    <name evidence="2" type="ORF">EHE19_003215</name>
</gene>
<dbReference type="Gene3D" id="3.40.50.1820">
    <property type="entry name" value="alpha/beta hydrolase"/>
    <property type="match status" value="1"/>
</dbReference>
<evidence type="ECO:0000259" key="1">
    <source>
        <dbReference type="Pfam" id="PF07859"/>
    </source>
</evidence>
<accession>A0A7H1VQ81</accession>
<dbReference type="GO" id="GO:0004806">
    <property type="term" value="F:triacylglycerol lipase activity"/>
    <property type="evidence" value="ECO:0007669"/>
    <property type="project" value="TreeGrafter"/>
</dbReference>
<proteinExistence type="predicted"/>
<dbReference type="InterPro" id="IPR013094">
    <property type="entry name" value="AB_hydrolase_3"/>
</dbReference>
<dbReference type="InterPro" id="IPR029058">
    <property type="entry name" value="AB_hydrolase_fold"/>
</dbReference>
<dbReference type="EMBL" id="CP061336">
    <property type="protein sequence ID" value="QNU67543.1"/>
    <property type="molecule type" value="Genomic_DNA"/>
</dbReference>